<proteinExistence type="predicted"/>
<keyword evidence="3" id="KW-1185">Reference proteome</keyword>
<name>A0A2V1DG19_9PLEO</name>
<evidence type="ECO:0000256" key="1">
    <source>
        <dbReference type="SAM" id="MobiDB-lite"/>
    </source>
</evidence>
<feature type="compositionally biased region" description="Low complexity" evidence="1">
    <location>
        <begin position="62"/>
        <end position="71"/>
    </location>
</feature>
<dbReference type="AlphaFoldDB" id="A0A2V1DG19"/>
<reference evidence="2 3" key="1">
    <citation type="journal article" date="2018" name="Sci. Rep.">
        <title>Comparative genomics provides insights into the lifestyle and reveals functional heterogeneity of dark septate endophytic fungi.</title>
        <authorList>
            <person name="Knapp D.G."/>
            <person name="Nemeth J.B."/>
            <person name="Barry K."/>
            <person name="Hainaut M."/>
            <person name="Henrissat B."/>
            <person name="Johnson J."/>
            <person name="Kuo A."/>
            <person name="Lim J.H.P."/>
            <person name="Lipzen A."/>
            <person name="Nolan M."/>
            <person name="Ohm R.A."/>
            <person name="Tamas L."/>
            <person name="Grigoriev I.V."/>
            <person name="Spatafora J.W."/>
            <person name="Nagy L.G."/>
            <person name="Kovacs G.M."/>
        </authorList>
    </citation>
    <scope>NUCLEOTIDE SEQUENCE [LARGE SCALE GENOMIC DNA]</scope>
    <source>
        <strain evidence="2 3">DSE2036</strain>
    </source>
</reference>
<sequence>MPRIRKYPKAERSINCDFRDILPKPPIQVPSSEIQQKRNAAGQDEMDDGIVALSQVPTGSPTTFSGINSSGSGTGTGGSESSRNDRSLNSHPRTERVPLEEAMMRMLKPRLTQPSDYRIYAVTVESVFGTQPLLAVFDSTKEYSCVRAMVAERTLNTKLRLTTPGQRMRWYSTPAGQIYEPQRYAELTLRAFDPYIPTVELTVLLLEDDGPINGVHMYLGRSVFTKLAALGIQLSVREMNESIPKHGNDIMSALQGPAVATDSDSSLRSPNISDPFDPLPTSTVSSAGLYPMSQRTTLFSEAPSCPSTITSFDSAYTPMNSMAEFMKHPDHDIFLGYVSAESTTHEGGQKPDTINPAMLSELSQDYEDPWLNVAPGTV</sequence>
<feature type="compositionally biased region" description="Polar residues" evidence="1">
    <location>
        <begin position="262"/>
        <end position="272"/>
    </location>
</feature>
<feature type="region of interest" description="Disordered" evidence="1">
    <location>
        <begin position="1"/>
        <end position="98"/>
    </location>
</feature>
<feature type="compositionally biased region" description="Basic and acidic residues" evidence="1">
    <location>
        <begin position="82"/>
        <end position="98"/>
    </location>
</feature>
<organism evidence="2 3">
    <name type="scientific">Periconia macrospinosa</name>
    <dbReference type="NCBI Taxonomy" id="97972"/>
    <lineage>
        <taxon>Eukaryota</taxon>
        <taxon>Fungi</taxon>
        <taxon>Dikarya</taxon>
        <taxon>Ascomycota</taxon>
        <taxon>Pezizomycotina</taxon>
        <taxon>Dothideomycetes</taxon>
        <taxon>Pleosporomycetidae</taxon>
        <taxon>Pleosporales</taxon>
        <taxon>Massarineae</taxon>
        <taxon>Periconiaceae</taxon>
        <taxon>Periconia</taxon>
    </lineage>
</organism>
<dbReference type="Proteomes" id="UP000244855">
    <property type="component" value="Unassembled WGS sequence"/>
</dbReference>
<feature type="compositionally biased region" description="Polar residues" evidence="1">
    <location>
        <begin position="29"/>
        <end position="38"/>
    </location>
</feature>
<dbReference type="OrthoDB" id="10567779at2759"/>
<feature type="compositionally biased region" description="Basic and acidic residues" evidence="1">
    <location>
        <begin position="8"/>
        <end position="22"/>
    </location>
</feature>
<evidence type="ECO:0000313" key="2">
    <source>
        <dbReference type="EMBL" id="PVH96543.1"/>
    </source>
</evidence>
<evidence type="ECO:0000313" key="3">
    <source>
        <dbReference type="Proteomes" id="UP000244855"/>
    </source>
</evidence>
<dbReference type="EMBL" id="KZ805462">
    <property type="protein sequence ID" value="PVH96543.1"/>
    <property type="molecule type" value="Genomic_DNA"/>
</dbReference>
<feature type="region of interest" description="Disordered" evidence="1">
    <location>
        <begin position="260"/>
        <end position="280"/>
    </location>
</feature>
<accession>A0A2V1DG19</accession>
<protein>
    <submittedName>
        <fullName evidence="2">Uncharacterized protein</fullName>
    </submittedName>
</protein>
<gene>
    <name evidence="2" type="ORF">DM02DRAFT_674762</name>
</gene>